<feature type="compositionally biased region" description="Low complexity" evidence="1">
    <location>
        <begin position="118"/>
        <end position="134"/>
    </location>
</feature>
<sequence>MRLLRLIAIILVLFAGYWAYYVFAAANPNDQFGVQINKVLPTAAREFSCKKLKERFADAKAPEGCADFAFWAPAPEPVVETPVAPSAPAAEPAPAATPAPAPAAETPAPVAPAPAPEAPAATAPATDTPATAAP</sequence>
<evidence type="ECO:0000313" key="3">
    <source>
        <dbReference type="Proteomes" id="UP001549321"/>
    </source>
</evidence>
<dbReference type="RefSeq" id="WP_354549814.1">
    <property type="nucleotide sequence ID" value="NZ_JBEPSM010000001.1"/>
</dbReference>
<evidence type="ECO:0000313" key="2">
    <source>
        <dbReference type="EMBL" id="MET4633491.1"/>
    </source>
</evidence>
<reference evidence="2 3" key="1">
    <citation type="submission" date="2024-06" db="EMBL/GenBank/DDBJ databases">
        <title>Sorghum-associated microbial communities from plants grown in Nebraska, USA.</title>
        <authorList>
            <person name="Schachtman D."/>
        </authorList>
    </citation>
    <scope>NUCLEOTIDE SEQUENCE [LARGE SCALE GENOMIC DNA]</scope>
    <source>
        <strain evidence="2 3">3207</strain>
    </source>
</reference>
<dbReference type="EMBL" id="JBEPSM010000001">
    <property type="protein sequence ID" value="MET4633491.1"/>
    <property type="molecule type" value="Genomic_DNA"/>
</dbReference>
<dbReference type="Proteomes" id="UP001549321">
    <property type="component" value="Unassembled WGS sequence"/>
</dbReference>
<evidence type="ECO:0000256" key="1">
    <source>
        <dbReference type="SAM" id="MobiDB-lite"/>
    </source>
</evidence>
<comment type="caution">
    <text evidence="2">The sequence shown here is derived from an EMBL/GenBank/DDBJ whole genome shotgun (WGS) entry which is preliminary data.</text>
</comment>
<accession>A0ABV2QYH1</accession>
<feature type="compositionally biased region" description="Low complexity" evidence="1">
    <location>
        <begin position="80"/>
        <end position="94"/>
    </location>
</feature>
<name>A0ABV2QYH1_9HYPH</name>
<proteinExistence type="predicted"/>
<organism evidence="2 3">
    <name type="scientific">Kaistia defluvii</name>
    <dbReference type="NCBI Taxonomy" id="410841"/>
    <lineage>
        <taxon>Bacteria</taxon>
        <taxon>Pseudomonadati</taxon>
        <taxon>Pseudomonadota</taxon>
        <taxon>Alphaproteobacteria</taxon>
        <taxon>Hyphomicrobiales</taxon>
        <taxon>Kaistiaceae</taxon>
        <taxon>Kaistia</taxon>
    </lineage>
</organism>
<protein>
    <submittedName>
        <fullName evidence="2">Uncharacterized protein</fullName>
    </submittedName>
</protein>
<gene>
    <name evidence="2" type="ORF">ABIE08_001404</name>
</gene>
<keyword evidence="3" id="KW-1185">Reference proteome</keyword>
<feature type="region of interest" description="Disordered" evidence="1">
    <location>
        <begin position="80"/>
        <end position="134"/>
    </location>
</feature>